<comment type="caution">
    <text evidence="3">The sequence shown here is derived from an EMBL/GenBank/DDBJ whole genome shotgun (WGS) entry which is preliminary data.</text>
</comment>
<dbReference type="Gene3D" id="1.10.101.10">
    <property type="entry name" value="PGBD-like superfamily/PGBD"/>
    <property type="match status" value="1"/>
</dbReference>
<dbReference type="InterPro" id="IPR024408">
    <property type="entry name" value="Muramidase"/>
</dbReference>
<evidence type="ECO:0000259" key="2">
    <source>
        <dbReference type="Pfam" id="PF11860"/>
    </source>
</evidence>
<dbReference type="InterPro" id="IPR036365">
    <property type="entry name" value="PGBD-like_sf"/>
</dbReference>
<evidence type="ECO:0000313" key="3">
    <source>
        <dbReference type="EMBL" id="EAS48775.1"/>
    </source>
</evidence>
<gene>
    <name evidence="3" type="ORF">SI859A1_03411</name>
</gene>
<protein>
    <submittedName>
        <fullName evidence="3">Putative peptidoglycan-binding protein</fullName>
    </submittedName>
</protein>
<sequence length="284" mass="29778">MTGREGAMRVDQAVLGAARHVSKASGIDAAVLVAVALVETNAVAFARIGDRREPLIRFEGHYFDRLLSEPARQRARAAGLADPRAGRIRNPASQSARWKLFDAAAAIDAAAAAASVSWGLCQVMGSHWKALGYRDAADLAAVARASAEGQFEIAARFLAAGRLADRLVTGDVAGFARRYNGPAYRRNRYDEKIAAALHKARSLLGTDPATGELRRGARGDHVRRLQGSLVAHGHRLVVDGIFGPGTEAALTSFQAAHGLPVSAAADAATMARLGVSAKPCAKAG</sequence>
<reference evidence="3 4" key="1">
    <citation type="journal article" date="2008" name="Appl. Environ. Microbiol.">
        <title>Genomic insights into Mn(II) oxidation by the marine alphaproteobacterium Aurantimonas sp. strain SI85-9A1.</title>
        <authorList>
            <person name="Dick G.J."/>
            <person name="Podell S."/>
            <person name="Johnson H.A."/>
            <person name="Rivera-Espinoza Y."/>
            <person name="Bernier-Latmani R."/>
            <person name="McCarthy J.K."/>
            <person name="Torpey J.W."/>
            <person name="Clement B.G."/>
            <person name="Gaasterland T."/>
            <person name="Tebo B.M."/>
        </authorList>
    </citation>
    <scope>NUCLEOTIDE SEQUENCE [LARGE SCALE GENOMIC DNA]</scope>
    <source>
        <strain evidence="3 4">SI85-9A1</strain>
    </source>
</reference>
<feature type="domain" description="N-acetylmuramidase" evidence="2">
    <location>
        <begin position="29"/>
        <end position="199"/>
    </location>
</feature>
<dbReference type="SUPFAM" id="SSF47090">
    <property type="entry name" value="PGBD-like"/>
    <property type="match status" value="1"/>
</dbReference>
<organism evidence="3 4">
    <name type="scientific">Aurantimonas manganoxydans (strain ATCC BAA-1229 / DSM 21871 / SI85-9A1)</name>
    <dbReference type="NCBI Taxonomy" id="287752"/>
    <lineage>
        <taxon>Bacteria</taxon>
        <taxon>Pseudomonadati</taxon>
        <taxon>Pseudomonadota</taxon>
        <taxon>Alphaproteobacteria</taxon>
        <taxon>Hyphomicrobiales</taxon>
        <taxon>Aurantimonadaceae</taxon>
        <taxon>Aurantimonas</taxon>
    </lineage>
</organism>
<evidence type="ECO:0000259" key="1">
    <source>
        <dbReference type="Pfam" id="PF01471"/>
    </source>
</evidence>
<dbReference type="HOGENOM" id="CLU_057859_0_0_5"/>
<proteinExistence type="predicted"/>
<dbReference type="EMBL" id="AAPJ01000007">
    <property type="protein sequence ID" value="EAS48775.1"/>
    <property type="molecule type" value="Genomic_DNA"/>
</dbReference>
<accession>Q1YEX0</accession>
<dbReference type="Pfam" id="PF01471">
    <property type="entry name" value="PG_binding_1"/>
    <property type="match status" value="1"/>
</dbReference>
<dbReference type="AlphaFoldDB" id="Q1YEX0"/>
<dbReference type="Proteomes" id="UP000000321">
    <property type="component" value="Unassembled WGS sequence"/>
</dbReference>
<dbReference type="InterPro" id="IPR002477">
    <property type="entry name" value="Peptidoglycan-bd-like"/>
</dbReference>
<dbReference type="Pfam" id="PF11860">
    <property type="entry name" value="Muramidase"/>
    <property type="match status" value="1"/>
</dbReference>
<dbReference type="InterPro" id="IPR036366">
    <property type="entry name" value="PGBDSf"/>
</dbReference>
<name>Q1YEX0_AURMS</name>
<feature type="domain" description="Peptidoglycan binding-like" evidence="1">
    <location>
        <begin position="218"/>
        <end position="273"/>
    </location>
</feature>
<evidence type="ECO:0000313" key="4">
    <source>
        <dbReference type="Proteomes" id="UP000000321"/>
    </source>
</evidence>
<dbReference type="BioCyc" id="AURANTIMONAS:SI859A1_03411-MONOMER"/>
<keyword evidence="4" id="KW-1185">Reference proteome</keyword>